<gene>
    <name evidence="8" type="ORF">TR51_15135</name>
</gene>
<protein>
    <recommendedName>
        <fullName evidence="7">Solute-binding protein family 5 domain-containing protein</fullName>
    </recommendedName>
</protein>
<dbReference type="PIRSF" id="PIRSF002741">
    <property type="entry name" value="MppA"/>
    <property type="match status" value="1"/>
</dbReference>
<dbReference type="Gene3D" id="3.10.105.10">
    <property type="entry name" value="Dipeptide-binding Protein, Domain 3"/>
    <property type="match status" value="1"/>
</dbReference>
<dbReference type="GO" id="GO:0015833">
    <property type="term" value="P:peptide transport"/>
    <property type="evidence" value="ECO:0007669"/>
    <property type="project" value="TreeGrafter"/>
</dbReference>
<dbReference type="InterPro" id="IPR000914">
    <property type="entry name" value="SBP_5_dom"/>
</dbReference>
<evidence type="ECO:0000256" key="4">
    <source>
        <dbReference type="ARBA" id="ARBA00022729"/>
    </source>
</evidence>
<accession>A0A0D0PY97</accession>
<feature type="domain" description="Solute-binding protein family 5" evidence="7">
    <location>
        <begin position="81"/>
        <end position="449"/>
    </location>
</feature>
<dbReference type="Gene3D" id="3.90.76.10">
    <property type="entry name" value="Dipeptide-binding Protein, Domain 1"/>
    <property type="match status" value="1"/>
</dbReference>
<dbReference type="GO" id="GO:0030313">
    <property type="term" value="C:cell envelope"/>
    <property type="evidence" value="ECO:0007669"/>
    <property type="project" value="UniProtKB-SubCell"/>
</dbReference>
<dbReference type="EMBL" id="JXZB01000002">
    <property type="protein sequence ID" value="KIQ65277.1"/>
    <property type="molecule type" value="Genomic_DNA"/>
</dbReference>
<dbReference type="PATRIC" id="fig|2064.6.peg.3250"/>
<evidence type="ECO:0000256" key="2">
    <source>
        <dbReference type="ARBA" id="ARBA00005695"/>
    </source>
</evidence>
<dbReference type="Proteomes" id="UP000032066">
    <property type="component" value="Unassembled WGS sequence"/>
</dbReference>
<dbReference type="Pfam" id="PF00496">
    <property type="entry name" value="SBP_bac_5"/>
    <property type="match status" value="1"/>
</dbReference>
<name>A0A0D0PY97_KITGR</name>
<reference evidence="8 9" key="1">
    <citation type="submission" date="2015-02" db="EMBL/GenBank/DDBJ databases">
        <title>Draft genome sequence of Kitasatospora griseola MF730-N6, a bafilomycin, terpentecin and satosporin producer.</title>
        <authorList>
            <person name="Arens J.C."/>
            <person name="Haltli B."/>
            <person name="Kerr R.G."/>
        </authorList>
    </citation>
    <scope>NUCLEOTIDE SEQUENCE [LARGE SCALE GENOMIC DNA]</scope>
    <source>
        <strain evidence="8 9">MF730-N6</strain>
    </source>
</reference>
<dbReference type="GO" id="GO:0043190">
    <property type="term" value="C:ATP-binding cassette (ABC) transporter complex"/>
    <property type="evidence" value="ECO:0007669"/>
    <property type="project" value="InterPro"/>
</dbReference>
<dbReference type="AlphaFoldDB" id="A0A0D0PY97"/>
<dbReference type="GO" id="GO:0042597">
    <property type="term" value="C:periplasmic space"/>
    <property type="evidence" value="ECO:0007669"/>
    <property type="project" value="UniProtKB-ARBA"/>
</dbReference>
<evidence type="ECO:0000259" key="7">
    <source>
        <dbReference type="Pfam" id="PF00496"/>
    </source>
</evidence>
<dbReference type="PANTHER" id="PTHR30290">
    <property type="entry name" value="PERIPLASMIC BINDING COMPONENT OF ABC TRANSPORTER"/>
    <property type="match status" value="1"/>
</dbReference>
<dbReference type="PANTHER" id="PTHR30290:SF10">
    <property type="entry name" value="PERIPLASMIC OLIGOPEPTIDE-BINDING PROTEIN-RELATED"/>
    <property type="match status" value="1"/>
</dbReference>
<keyword evidence="9" id="KW-1185">Reference proteome</keyword>
<sequence length="532" mass="56843">MTTPNRLAVLSCAALVVTTAAGCASVEKVANGGDNGAAITLGTTNGTTVLDPAGAYDIGAWLVLNNSFQSLLAFPPGATVPQPDAAESCQFTGSDAMTYKCTLKAGLKFTNGHPVTAEDVKFSIERVKKINDPTGPGPLLSTIKSVDANGDLEVVFHLETPDAVLPAKLSSPAGAIVDHQVFPADKLLANDKLVGSGPYRVDAIENQGKSPSKVTLSPNPTYRGNATKPENSKFAVRFYEKAEDLKAALDKGEVDIADNGLDPAVAAQIKNDDQAGKGNLRVAEGDSAATFYLVFNTKDEVGGKQAIRQAVAQLVDRKALAHDVYAGTVLPLYSVVPAGVVGHNTAFFDKYGEPDVAKAKKILTDAHISTPVKLTMTWSRSRAGAAELEAVKKQLDASGLFQVTVQQENDWNTFLANWSNDSYQSYLIGWTPDYVDADDYISPLVVNGGAFHNNYDNPQISNKLVPESIKMTDRTGAGAYAQIQNILADAVPMVPLYQNKSFYVYRSGVTGVDTTVDNTSRFRFWLIGRNKK</sequence>
<feature type="signal peptide" evidence="6">
    <location>
        <begin position="1"/>
        <end position="23"/>
    </location>
</feature>
<evidence type="ECO:0000256" key="6">
    <source>
        <dbReference type="SAM" id="SignalP"/>
    </source>
</evidence>
<feature type="region of interest" description="Disordered" evidence="5">
    <location>
        <begin position="208"/>
        <end position="227"/>
    </location>
</feature>
<keyword evidence="3" id="KW-0813">Transport</keyword>
<dbReference type="GO" id="GO:1904680">
    <property type="term" value="F:peptide transmembrane transporter activity"/>
    <property type="evidence" value="ECO:0007669"/>
    <property type="project" value="TreeGrafter"/>
</dbReference>
<dbReference type="OrthoDB" id="9801912at2"/>
<evidence type="ECO:0000256" key="1">
    <source>
        <dbReference type="ARBA" id="ARBA00004196"/>
    </source>
</evidence>
<dbReference type="Gene3D" id="3.40.190.10">
    <property type="entry name" value="Periplasmic binding protein-like II"/>
    <property type="match status" value="1"/>
</dbReference>
<comment type="subcellular location">
    <subcellularLocation>
        <location evidence="1">Cell envelope</location>
    </subcellularLocation>
</comment>
<dbReference type="InterPro" id="IPR030678">
    <property type="entry name" value="Peptide/Ni-bd"/>
</dbReference>
<feature type="chain" id="PRO_5002218711" description="Solute-binding protein family 5 domain-containing protein" evidence="6">
    <location>
        <begin position="24"/>
        <end position="532"/>
    </location>
</feature>
<feature type="compositionally biased region" description="Polar residues" evidence="5">
    <location>
        <begin position="208"/>
        <end position="224"/>
    </location>
</feature>
<proteinExistence type="inferred from homology"/>
<evidence type="ECO:0000256" key="5">
    <source>
        <dbReference type="SAM" id="MobiDB-lite"/>
    </source>
</evidence>
<keyword evidence="4 6" id="KW-0732">Signal</keyword>
<comment type="similarity">
    <text evidence="2">Belongs to the bacterial solute-binding protein 5 family.</text>
</comment>
<evidence type="ECO:0000313" key="9">
    <source>
        <dbReference type="Proteomes" id="UP000032066"/>
    </source>
</evidence>
<dbReference type="STRING" id="2064.TR51_15135"/>
<evidence type="ECO:0000256" key="3">
    <source>
        <dbReference type="ARBA" id="ARBA00022448"/>
    </source>
</evidence>
<organism evidence="8 9">
    <name type="scientific">Kitasatospora griseola</name>
    <name type="common">Streptomyces griseolosporeus</name>
    <dbReference type="NCBI Taxonomy" id="2064"/>
    <lineage>
        <taxon>Bacteria</taxon>
        <taxon>Bacillati</taxon>
        <taxon>Actinomycetota</taxon>
        <taxon>Actinomycetes</taxon>
        <taxon>Kitasatosporales</taxon>
        <taxon>Streptomycetaceae</taxon>
        <taxon>Kitasatospora</taxon>
    </lineage>
</organism>
<comment type="caution">
    <text evidence="8">The sequence shown here is derived from an EMBL/GenBank/DDBJ whole genome shotgun (WGS) entry which is preliminary data.</text>
</comment>
<dbReference type="PROSITE" id="PS51257">
    <property type="entry name" value="PROKAR_LIPOPROTEIN"/>
    <property type="match status" value="1"/>
</dbReference>
<dbReference type="RefSeq" id="WP_043911496.1">
    <property type="nucleotide sequence ID" value="NZ_JXZB01000002.1"/>
</dbReference>
<evidence type="ECO:0000313" key="8">
    <source>
        <dbReference type="EMBL" id="KIQ65277.1"/>
    </source>
</evidence>
<dbReference type="SUPFAM" id="SSF53850">
    <property type="entry name" value="Periplasmic binding protein-like II"/>
    <property type="match status" value="1"/>
</dbReference>
<dbReference type="InterPro" id="IPR039424">
    <property type="entry name" value="SBP_5"/>
</dbReference>